<feature type="domain" description="K Homology" evidence="3">
    <location>
        <begin position="164"/>
        <end position="238"/>
    </location>
</feature>
<reference evidence="4" key="1">
    <citation type="submission" date="2022-07" db="EMBL/GenBank/DDBJ databases">
        <title>Genome analysis of Parmales, a sister group of diatoms, reveals the evolutionary specialization of diatoms from phago-mixotrophs to photoautotrophs.</title>
        <authorList>
            <person name="Ban H."/>
            <person name="Sato S."/>
            <person name="Yoshikawa S."/>
            <person name="Kazumasa Y."/>
            <person name="Nakamura Y."/>
            <person name="Ichinomiya M."/>
            <person name="Saitoh K."/>
            <person name="Sato N."/>
            <person name="Blanc-Mathieu R."/>
            <person name="Endo H."/>
            <person name="Kuwata A."/>
            <person name="Ogata H."/>
        </authorList>
    </citation>
    <scope>NUCLEOTIDE SEQUENCE</scope>
</reference>
<organism evidence="4 5">
    <name type="scientific">Triparma retinervis</name>
    <dbReference type="NCBI Taxonomy" id="2557542"/>
    <lineage>
        <taxon>Eukaryota</taxon>
        <taxon>Sar</taxon>
        <taxon>Stramenopiles</taxon>
        <taxon>Ochrophyta</taxon>
        <taxon>Bolidophyceae</taxon>
        <taxon>Parmales</taxon>
        <taxon>Triparmaceae</taxon>
        <taxon>Triparma</taxon>
    </lineage>
</organism>
<name>A0A9W6ZIX6_9STRA</name>
<dbReference type="Proteomes" id="UP001165082">
    <property type="component" value="Unassembled WGS sequence"/>
</dbReference>
<evidence type="ECO:0000313" key="4">
    <source>
        <dbReference type="EMBL" id="GMH55349.1"/>
    </source>
</evidence>
<dbReference type="OrthoDB" id="5204190at2759"/>
<dbReference type="PROSITE" id="PS50084">
    <property type="entry name" value="KH_TYPE_1"/>
    <property type="match status" value="2"/>
</dbReference>
<proteinExistence type="predicted"/>
<dbReference type="SMART" id="SM00322">
    <property type="entry name" value="KH"/>
    <property type="match status" value="2"/>
</dbReference>
<dbReference type="EMBL" id="BRXZ01002140">
    <property type="protein sequence ID" value="GMH55349.1"/>
    <property type="molecule type" value="Genomic_DNA"/>
</dbReference>
<keyword evidence="1" id="KW-0677">Repeat</keyword>
<gene>
    <name evidence="4" type="ORF">TrRE_jg9715</name>
</gene>
<dbReference type="SUPFAM" id="SSF54791">
    <property type="entry name" value="Eukaryotic type KH-domain (KH-domain type I)"/>
    <property type="match status" value="2"/>
</dbReference>
<dbReference type="GO" id="GO:0003723">
    <property type="term" value="F:RNA binding"/>
    <property type="evidence" value="ECO:0007669"/>
    <property type="project" value="UniProtKB-UniRule"/>
</dbReference>
<feature type="domain" description="K Homology" evidence="3">
    <location>
        <begin position="82"/>
        <end position="152"/>
    </location>
</feature>
<dbReference type="InterPro" id="IPR004088">
    <property type="entry name" value="KH_dom_type_1"/>
</dbReference>
<dbReference type="PANTHER" id="PTHR10288">
    <property type="entry name" value="KH DOMAIN CONTAINING RNA BINDING PROTEIN"/>
    <property type="match status" value="1"/>
</dbReference>
<dbReference type="CDD" id="cd00105">
    <property type="entry name" value="KH-I"/>
    <property type="match status" value="1"/>
</dbReference>
<feature type="non-terminal residue" evidence="4">
    <location>
        <position position="266"/>
    </location>
</feature>
<sequence>ATTATTATTNLDAAAIASAVEAAAATSAIIATPTTNLNLSFTSTTLASEATVISKKPDYDSVPFPPPDPVEPKVLSTTTKDDGTILEVCVLPKLYVGRVLGKGGETKRDLENRSNTIVNIDQKEPGDEQKISFSGSREDVDLAKHVYALMACESGGKCTLPLGKAVRRELQIPQGKVGLVIGPKGDMIRHLTQVTRCKIQVDHSLGATDPKLPARKVTITGLPRQLDVLEALVDAAITGGALPAQYALPGRPGLAGGPHQGGMGGG</sequence>
<keyword evidence="5" id="KW-1185">Reference proteome</keyword>
<keyword evidence="2" id="KW-0694">RNA-binding</keyword>
<accession>A0A9W6ZIX6</accession>
<dbReference type="AlphaFoldDB" id="A0A9W6ZIX6"/>
<comment type="caution">
    <text evidence="4">The sequence shown here is derived from an EMBL/GenBank/DDBJ whole genome shotgun (WGS) entry which is preliminary data.</text>
</comment>
<dbReference type="Gene3D" id="3.30.1370.10">
    <property type="entry name" value="K Homology domain, type 1"/>
    <property type="match status" value="2"/>
</dbReference>
<evidence type="ECO:0000259" key="3">
    <source>
        <dbReference type="SMART" id="SM00322"/>
    </source>
</evidence>
<evidence type="ECO:0000256" key="1">
    <source>
        <dbReference type="ARBA" id="ARBA00022737"/>
    </source>
</evidence>
<dbReference type="InterPro" id="IPR004087">
    <property type="entry name" value="KH_dom"/>
</dbReference>
<feature type="non-terminal residue" evidence="4">
    <location>
        <position position="1"/>
    </location>
</feature>
<dbReference type="Pfam" id="PF00013">
    <property type="entry name" value="KH_1"/>
    <property type="match status" value="2"/>
</dbReference>
<dbReference type="InterPro" id="IPR036612">
    <property type="entry name" value="KH_dom_type_1_sf"/>
</dbReference>
<evidence type="ECO:0000313" key="5">
    <source>
        <dbReference type="Proteomes" id="UP001165082"/>
    </source>
</evidence>
<evidence type="ECO:0000256" key="2">
    <source>
        <dbReference type="PROSITE-ProRule" id="PRU00117"/>
    </source>
</evidence>
<protein>
    <recommendedName>
        <fullName evidence="3">K Homology domain-containing protein</fullName>
    </recommendedName>
</protein>